<evidence type="ECO:0000313" key="2">
    <source>
        <dbReference type="EMBL" id="KAK1769517.1"/>
    </source>
</evidence>
<dbReference type="RefSeq" id="XP_060285730.1">
    <property type="nucleotide sequence ID" value="XM_060425429.1"/>
</dbReference>
<dbReference type="GO" id="GO:1990071">
    <property type="term" value="C:TRAPPII protein complex"/>
    <property type="evidence" value="ECO:0007669"/>
    <property type="project" value="InterPro"/>
</dbReference>
<dbReference type="GO" id="GO:0006891">
    <property type="term" value="P:intra-Golgi vesicle-mediated transport"/>
    <property type="evidence" value="ECO:0007669"/>
    <property type="project" value="InterPro"/>
</dbReference>
<evidence type="ECO:0000313" key="3">
    <source>
        <dbReference type="Proteomes" id="UP001244011"/>
    </source>
</evidence>
<proteinExistence type="predicted"/>
<feature type="domain" description="Trafficking protein particle complex II-specific subunit 65 IgD3" evidence="1">
    <location>
        <begin position="416"/>
        <end position="606"/>
    </location>
</feature>
<sequence>MAVSGDYDTRDAGQDFLDRSYLTYIVPSTTNFRLEKALGDTADQYQALFDAIDRREWLFFDETIEIYLVLRTRYAEEKELRSCLGRISVSLDAQIVNSHTPDRDGAPASEVIYSGVVEATQEPVIVTDEEEDGRDGDDERYTYIVWKQPVFLARPRIRLQSPSVVFSAAASLRPADAELSGPLRSGYLQSRVPLGMNLLESFSGDPALGGVKPRLSALRVSRVAPVTQSAEQLRPIKGLQNLSLKIFPAVHTRVRFARPNASPPSPALIALLEVDFSPFFDCEAVLDKISLTVSDGVVEDLNTQDGMRLPLRCVAHDHITFLYRLAPEQLDSANKSSIRNLDITIEVMALVKPDGPDICTPRLSLGWTTTLDFSLPVNPGFGQPMTQPIQRSHRPSQLSIGGGADAQSLISPSVSRPDALPALEAATARSTEVPIPNFGITMTFTGPDRSVHAGDEFSWTVFVVNRTKPEAGPPGAAAAPATVAARKLALVAIPRRRRNDHPRVVRPPSMASPAGLASKHDPLIADAVLDENVVHAMQKSSLVDGTDVVCLSADVRVGPLAPNACAVVELRFLALREGIVGVEAVRVIDLGSQEHVDVRELPVVVVEGRVGDA</sequence>
<dbReference type="Pfam" id="PF12735">
    <property type="entry name" value="IgD3_Trs65"/>
    <property type="match status" value="1"/>
</dbReference>
<reference evidence="2" key="1">
    <citation type="submission" date="2023-06" db="EMBL/GenBank/DDBJ databases">
        <title>Genome-scale phylogeny and comparative genomics of the fungal order Sordariales.</title>
        <authorList>
            <consortium name="Lawrence Berkeley National Laboratory"/>
            <person name="Hensen N."/>
            <person name="Bonometti L."/>
            <person name="Westerberg I."/>
            <person name="Brannstrom I.O."/>
            <person name="Guillou S."/>
            <person name="Cros-Aarteil S."/>
            <person name="Calhoun S."/>
            <person name="Haridas S."/>
            <person name="Kuo A."/>
            <person name="Mondo S."/>
            <person name="Pangilinan J."/>
            <person name="Riley R."/>
            <person name="Labutti K."/>
            <person name="Andreopoulos B."/>
            <person name="Lipzen A."/>
            <person name="Chen C."/>
            <person name="Yanf M."/>
            <person name="Daum C."/>
            <person name="Ng V."/>
            <person name="Clum A."/>
            <person name="Steindorff A."/>
            <person name="Ohm R."/>
            <person name="Martin F."/>
            <person name="Silar P."/>
            <person name="Natvig D."/>
            <person name="Lalanne C."/>
            <person name="Gautier V."/>
            <person name="Ament-Velasquez S.L."/>
            <person name="Kruys A."/>
            <person name="Hutchinson M.I."/>
            <person name="Powell A.J."/>
            <person name="Barry K."/>
            <person name="Miller A.N."/>
            <person name="Grigoriev I.V."/>
            <person name="Debuchy R."/>
            <person name="Gladieux P."/>
            <person name="Thoren M.H."/>
            <person name="Johannesson H."/>
        </authorList>
    </citation>
    <scope>NUCLEOTIDE SEQUENCE</scope>
    <source>
        <strain evidence="2">8032-3</strain>
    </source>
</reference>
<dbReference type="AlphaFoldDB" id="A0AAJ0C4T9"/>
<dbReference type="GO" id="GO:0005802">
    <property type="term" value="C:trans-Golgi network"/>
    <property type="evidence" value="ECO:0007669"/>
    <property type="project" value="TreeGrafter"/>
</dbReference>
<dbReference type="GeneID" id="85308616"/>
<evidence type="ECO:0000259" key="1">
    <source>
        <dbReference type="Pfam" id="PF12735"/>
    </source>
</evidence>
<accession>A0AAJ0C4T9</accession>
<dbReference type="InterPro" id="IPR024662">
    <property type="entry name" value="Trs65"/>
</dbReference>
<protein>
    <submittedName>
        <fullName evidence="2">TRAPP trafficking subunit Trs65-domain-containing protein</fullName>
    </submittedName>
</protein>
<organism evidence="2 3">
    <name type="scientific">Phialemonium atrogriseum</name>
    <dbReference type="NCBI Taxonomy" id="1093897"/>
    <lineage>
        <taxon>Eukaryota</taxon>
        <taxon>Fungi</taxon>
        <taxon>Dikarya</taxon>
        <taxon>Ascomycota</taxon>
        <taxon>Pezizomycotina</taxon>
        <taxon>Sordariomycetes</taxon>
        <taxon>Sordariomycetidae</taxon>
        <taxon>Cephalothecales</taxon>
        <taxon>Cephalothecaceae</taxon>
        <taxon>Phialemonium</taxon>
    </lineage>
</organism>
<name>A0AAJ0C4T9_9PEZI</name>
<dbReference type="EMBL" id="MU839002">
    <property type="protein sequence ID" value="KAK1769517.1"/>
    <property type="molecule type" value="Genomic_DNA"/>
</dbReference>
<keyword evidence="3" id="KW-1185">Reference proteome</keyword>
<gene>
    <name evidence="2" type="ORF">QBC33DRAFT_487559</name>
</gene>
<dbReference type="PANTHER" id="PTHR28159">
    <property type="entry name" value="TRAFFICKING PROTEIN PARTICLE COMPLEX II-SPECIFIC SUBUNIT 65"/>
    <property type="match status" value="1"/>
</dbReference>
<dbReference type="InterPro" id="IPR055420">
    <property type="entry name" value="IgD3_Trs65"/>
</dbReference>
<dbReference type="PANTHER" id="PTHR28159:SF1">
    <property type="entry name" value="TRAFFICKING PROTEIN PARTICLE COMPLEX II-SPECIFIC SUBUNIT 65"/>
    <property type="match status" value="1"/>
</dbReference>
<comment type="caution">
    <text evidence="2">The sequence shown here is derived from an EMBL/GenBank/DDBJ whole genome shotgun (WGS) entry which is preliminary data.</text>
</comment>
<dbReference type="Proteomes" id="UP001244011">
    <property type="component" value="Unassembled WGS sequence"/>
</dbReference>